<name>A0A0E9S447_ANGAN</name>
<dbReference type="EMBL" id="GBXM01072595">
    <property type="protein sequence ID" value="JAH35982.1"/>
    <property type="molecule type" value="Transcribed_RNA"/>
</dbReference>
<organism evidence="1">
    <name type="scientific">Anguilla anguilla</name>
    <name type="common">European freshwater eel</name>
    <name type="synonym">Muraena anguilla</name>
    <dbReference type="NCBI Taxonomy" id="7936"/>
    <lineage>
        <taxon>Eukaryota</taxon>
        <taxon>Metazoa</taxon>
        <taxon>Chordata</taxon>
        <taxon>Craniata</taxon>
        <taxon>Vertebrata</taxon>
        <taxon>Euteleostomi</taxon>
        <taxon>Actinopterygii</taxon>
        <taxon>Neopterygii</taxon>
        <taxon>Teleostei</taxon>
        <taxon>Anguilliformes</taxon>
        <taxon>Anguillidae</taxon>
        <taxon>Anguilla</taxon>
    </lineage>
</organism>
<protein>
    <submittedName>
        <fullName evidence="1">Uncharacterized protein</fullName>
    </submittedName>
</protein>
<proteinExistence type="predicted"/>
<evidence type="ECO:0000313" key="1">
    <source>
        <dbReference type="EMBL" id="JAH35982.1"/>
    </source>
</evidence>
<accession>A0A0E9S447</accession>
<sequence>MICYIFILKKHRQITHYYRMLSAKDVLHGL</sequence>
<reference evidence="1" key="1">
    <citation type="submission" date="2014-11" db="EMBL/GenBank/DDBJ databases">
        <authorList>
            <person name="Amaro Gonzalez C."/>
        </authorList>
    </citation>
    <scope>NUCLEOTIDE SEQUENCE</scope>
</reference>
<dbReference type="AlphaFoldDB" id="A0A0E9S447"/>
<reference evidence="1" key="2">
    <citation type="journal article" date="2015" name="Fish Shellfish Immunol.">
        <title>Early steps in the European eel (Anguilla anguilla)-Vibrio vulnificus interaction in the gills: Role of the RtxA13 toxin.</title>
        <authorList>
            <person name="Callol A."/>
            <person name="Pajuelo D."/>
            <person name="Ebbesson L."/>
            <person name="Teles M."/>
            <person name="MacKenzie S."/>
            <person name="Amaro C."/>
        </authorList>
    </citation>
    <scope>NUCLEOTIDE SEQUENCE</scope>
</reference>